<organism evidence="2 3">
    <name type="scientific">Phascolomyces articulosus</name>
    <dbReference type="NCBI Taxonomy" id="60185"/>
    <lineage>
        <taxon>Eukaryota</taxon>
        <taxon>Fungi</taxon>
        <taxon>Fungi incertae sedis</taxon>
        <taxon>Mucoromycota</taxon>
        <taxon>Mucoromycotina</taxon>
        <taxon>Mucoromycetes</taxon>
        <taxon>Mucorales</taxon>
        <taxon>Lichtheimiaceae</taxon>
        <taxon>Phascolomyces</taxon>
    </lineage>
</organism>
<dbReference type="Proteomes" id="UP001209540">
    <property type="component" value="Unassembled WGS sequence"/>
</dbReference>
<evidence type="ECO:0000313" key="3">
    <source>
        <dbReference type="Proteomes" id="UP001209540"/>
    </source>
</evidence>
<sequence>MPRILMPIAYYYVILCMYLSVPPSHIRDPVPHNSLFFLFVTIKIFLLSIPLPPKENPLFFKPMNRIVTIL</sequence>
<dbReference type="EMBL" id="JAIXMP010000003">
    <property type="protein sequence ID" value="KAI9275854.1"/>
    <property type="molecule type" value="Genomic_DNA"/>
</dbReference>
<reference evidence="2" key="2">
    <citation type="submission" date="2023-02" db="EMBL/GenBank/DDBJ databases">
        <authorList>
            <consortium name="DOE Joint Genome Institute"/>
            <person name="Mondo S.J."/>
            <person name="Chang Y."/>
            <person name="Wang Y."/>
            <person name="Ahrendt S."/>
            <person name="Andreopoulos W."/>
            <person name="Barry K."/>
            <person name="Beard J."/>
            <person name="Benny G.L."/>
            <person name="Blankenship S."/>
            <person name="Bonito G."/>
            <person name="Cuomo C."/>
            <person name="Desiro A."/>
            <person name="Gervers K.A."/>
            <person name="Hundley H."/>
            <person name="Kuo A."/>
            <person name="LaButti K."/>
            <person name="Lang B.F."/>
            <person name="Lipzen A."/>
            <person name="O'Donnell K."/>
            <person name="Pangilinan J."/>
            <person name="Reynolds N."/>
            <person name="Sandor L."/>
            <person name="Smith M.W."/>
            <person name="Tsang A."/>
            <person name="Grigoriev I.V."/>
            <person name="Stajich J.E."/>
            <person name="Spatafora J.W."/>
        </authorList>
    </citation>
    <scope>NUCLEOTIDE SEQUENCE</scope>
    <source>
        <strain evidence="2">RSA 2281</strain>
    </source>
</reference>
<gene>
    <name evidence="2" type="ORF">BDA99DRAFT_496613</name>
</gene>
<dbReference type="AlphaFoldDB" id="A0AAD5KNB2"/>
<keyword evidence="1" id="KW-1133">Transmembrane helix</keyword>
<keyword evidence="1" id="KW-0472">Membrane</keyword>
<comment type="caution">
    <text evidence="2">The sequence shown here is derived from an EMBL/GenBank/DDBJ whole genome shotgun (WGS) entry which is preliminary data.</text>
</comment>
<evidence type="ECO:0000313" key="2">
    <source>
        <dbReference type="EMBL" id="KAI9275854.1"/>
    </source>
</evidence>
<name>A0AAD5KNB2_9FUNG</name>
<reference evidence="2" key="1">
    <citation type="journal article" date="2022" name="IScience">
        <title>Evolution of zygomycete secretomes and the origins of terrestrial fungal ecologies.</title>
        <authorList>
            <person name="Chang Y."/>
            <person name="Wang Y."/>
            <person name="Mondo S."/>
            <person name="Ahrendt S."/>
            <person name="Andreopoulos W."/>
            <person name="Barry K."/>
            <person name="Beard J."/>
            <person name="Benny G.L."/>
            <person name="Blankenship S."/>
            <person name="Bonito G."/>
            <person name="Cuomo C."/>
            <person name="Desiro A."/>
            <person name="Gervers K.A."/>
            <person name="Hundley H."/>
            <person name="Kuo A."/>
            <person name="LaButti K."/>
            <person name="Lang B.F."/>
            <person name="Lipzen A."/>
            <person name="O'Donnell K."/>
            <person name="Pangilinan J."/>
            <person name="Reynolds N."/>
            <person name="Sandor L."/>
            <person name="Smith M.E."/>
            <person name="Tsang A."/>
            <person name="Grigoriev I.V."/>
            <person name="Stajich J.E."/>
            <person name="Spatafora J.W."/>
        </authorList>
    </citation>
    <scope>NUCLEOTIDE SEQUENCE</scope>
    <source>
        <strain evidence="2">RSA 2281</strain>
    </source>
</reference>
<feature type="transmembrane region" description="Helical" evidence="1">
    <location>
        <begin position="32"/>
        <end position="51"/>
    </location>
</feature>
<keyword evidence="3" id="KW-1185">Reference proteome</keyword>
<protein>
    <submittedName>
        <fullName evidence="2">Uncharacterized protein</fullName>
    </submittedName>
</protein>
<proteinExistence type="predicted"/>
<accession>A0AAD5KNB2</accession>
<keyword evidence="1" id="KW-0812">Transmembrane</keyword>
<feature type="transmembrane region" description="Helical" evidence="1">
    <location>
        <begin position="9"/>
        <end position="26"/>
    </location>
</feature>
<evidence type="ECO:0000256" key="1">
    <source>
        <dbReference type="SAM" id="Phobius"/>
    </source>
</evidence>